<comment type="similarity">
    <text evidence="1">Belongs to the serpin family.</text>
</comment>
<keyword evidence="5" id="KW-1185">Reference proteome</keyword>
<feature type="chain" id="PRO_5046713888" evidence="2">
    <location>
        <begin position="21"/>
        <end position="418"/>
    </location>
</feature>
<comment type="caution">
    <text evidence="4">The sequence shown here is derived from an EMBL/GenBank/DDBJ whole genome shotgun (WGS) entry which is preliminary data.</text>
</comment>
<dbReference type="Gene3D" id="2.30.39.10">
    <property type="entry name" value="Alpha-1-antitrypsin, domain 1"/>
    <property type="match status" value="1"/>
</dbReference>
<dbReference type="EMBL" id="JBHSMQ010000006">
    <property type="protein sequence ID" value="MFC5456524.1"/>
    <property type="molecule type" value="Genomic_DNA"/>
</dbReference>
<dbReference type="CDD" id="cd19590">
    <property type="entry name" value="serpin_thermopin-like"/>
    <property type="match status" value="1"/>
</dbReference>
<dbReference type="InterPro" id="IPR000215">
    <property type="entry name" value="Serpin_fam"/>
</dbReference>
<dbReference type="PANTHER" id="PTHR11461:SF211">
    <property type="entry name" value="GH10112P-RELATED"/>
    <property type="match status" value="1"/>
</dbReference>
<dbReference type="Proteomes" id="UP001596052">
    <property type="component" value="Unassembled WGS sequence"/>
</dbReference>
<evidence type="ECO:0000259" key="3">
    <source>
        <dbReference type="SMART" id="SM00093"/>
    </source>
</evidence>
<feature type="domain" description="Serpin" evidence="3">
    <location>
        <begin position="34"/>
        <end position="417"/>
    </location>
</feature>
<feature type="signal peptide" evidence="2">
    <location>
        <begin position="1"/>
        <end position="20"/>
    </location>
</feature>
<accession>A0ABW0KT16</accession>
<evidence type="ECO:0000256" key="2">
    <source>
        <dbReference type="SAM" id="SignalP"/>
    </source>
</evidence>
<reference evidence="5" key="1">
    <citation type="journal article" date="2019" name="Int. J. Syst. Evol. Microbiol.">
        <title>The Global Catalogue of Microorganisms (GCM) 10K type strain sequencing project: providing services to taxonomists for standard genome sequencing and annotation.</title>
        <authorList>
            <consortium name="The Broad Institute Genomics Platform"/>
            <consortium name="The Broad Institute Genome Sequencing Center for Infectious Disease"/>
            <person name="Wu L."/>
            <person name="Ma J."/>
        </authorList>
    </citation>
    <scope>NUCLEOTIDE SEQUENCE [LARGE SCALE GENOMIC DNA]</scope>
    <source>
        <strain evidence="5">CGMCC 4.1469</strain>
    </source>
</reference>
<keyword evidence="2" id="KW-0732">Signal</keyword>
<dbReference type="InterPro" id="IPR042185">
    <property type="entry name" value="Serpin_sf_2"/>
</dbReference>
<evidence type="ECO:0000313" key="5">
    <source>
        <dbReference type="Proteomes" id="UP001596052"/>
    </source>
</evidence>
<dbReference type="SMART" id="SM00093">
    <property type="entry name" value="SERPIN"/>
    <property type="match status" value="1"/>
</dbReference>
<proteinExistence type="inferred from homology"/>
<dbReference type="InterPro" id="IPR036186">
    <property type="entry name" value="Serpin_sf"/>
</dbReference>
<dbReference type="Gene3D" id="3.30.497.10">
    <property type="entry name" value="Antithrombin, subunit I, domain 2"/>
    <property type="match status" value="1"/>
</dbReference>
<sequence>MRIPALALLLAASPSSLRSATPEQAAHAINTLGLDLHRQMPKQGNLCLSPFSIQSALAMTYLGASGVTQEEMARVLHFPNDKQAMGESFAALKRALDEAREASVKAVADAKKYGGPSEVTTLRVANQLFGQKGHAFRQPFRSDVEKHFAAPLKFMDFSSDPAGARMEINDWVAKQTRDRIRDLLPKNALTKDTRLVLTNALYFKASWQNEFYQGYTQPKPFHVNGGKETVLTPTMTQRSHLHYYNGRGFQAVTLPYAGGRLHFLLIVPDSINGIANIELKLTPELLLACAHAEEQYVLLDLPKFNIAPPSLQLGEMLQKLGMTTAFDIPAGSADFDAMSPRGPDDYLSISKVFHKTFLALDEKGTEAAAATVAEMMLTGSGQPRKKPLAIKADRPFLFAIQHAESGACLFLGRVTDPR</sequence>
<protein>
    <submittedName>
        <fullName evidence="4">Serpin family protein</fullName>
    </submittedName>
</protein>
<evidence type="ECO:0000256" key="1">
    <source>
        <dbReference type="RuleBase" id="RU000411"/>
    </source>
</evidence>
<dbReference type="PANTHER" id="PTHR11461">
    <property type="entry name" value="SERINE PROTEASE INHIBITOR, SERPIN"/>
    <property type="match status" value="1"/>
</dbReference>
<dbReference type="PROSITE" id="PS00284">
    <property type="entry name" value="SERPIN"/>
    <property type="match status" value="1"/>
</dbReference>
<dbReference type="SUPFAM" id="SSF56574">
    <property type="entry name" value="Serpins"/>
    <property type="match status" value="1"/>
</dbReference>
<evidence type="ECO:0000313" key="4">
    <source>
        <dbReference type="EMBL" id="MFC5456524.1"/>
    </source>
</evidence>
<dbReference type="InterPro" id="IPR023796">
    <property type="entry name" value="Serpin_dom"/>
</dbReference>
<dbReference type="InterPro" id="IPR042178">
    <property type="entry name" value="Serpin_sf_1"/>
</dbReference>
<dbReference type="InterPro" id="IPR023795">
    <property type="entry name" value="Serpin_CS"/>
</dbReference>
<dbReference type="RefSeq" id="WP_377168847.1">
    <property type="nucleotide sequence ID" value="NZ_JBHSMQ010000006.1"/>
</dbReference>
<gene>
    <name evidence="4" type="ORF">ACFQDI_16790</name>
</gene>
<organism evidence="4 5">
    <name type="scientific">Prosthecobacter fluviatilis</name>
    <dbReference type="NCBI Taxonomy" id="445931"/>
    <lineage>
        <taxon>Bacteria</taxon>
        <taxon>Pseudomonadati</taxon>
        <taxon>Verrucomicrobiota</taxon>
        <taxon>Verrucomicrobiia</taxon>
        <taxon>Verrucomicrobiales</taxon>
        <taxon>Verrucomicrobiaceae</taxon>
        <taxon>Prosthecobacter</taxon>
    </lineage>
</organism>
<name>A0ABW0KT16_9BACT</name>
<dbReference type="Pfam" id="PF00079">
    <property type="entry name" value="Serpin"/>
    <property type="match status" value="1"/>
</dbReference>